<evidence type="ECO:0000313" key="1">
    <source>
        <dbReference type="EMBL" id="TWB41021.1"/>
    </source>
</evidence>
<dbReference type="EMBL" id="VITR01000008">
    <property type="protein sequence ID" value="TWB41021.1"/>
    <property type="molecule type" value="Genomic_DNA"/>
</dbReference>
<proteinExistence type="predicted"/>
<reference evidence="1 2" key="1">
    <citation type="submission" date="2019-06" db="EMBL/GenBank/DDBJ databases">
        <title>Genomic Encyclopedia of Type Strains, Phase IV (KMG-V): Genome sequencing to study the core and pangenomes of soil and plant-associated prokaryotes.</title>
        <authorList>
            <person name="Whitman W."/>
        </authorList>
    </citation>
    <scope>NUCLEOTIDE SEQUENCE [LARGE SCALE GENOMIC DNA]</scope>
    <source>
        <strain evidence="1 2">BR 11622</strain>
    </source>
</reference>
<organism evidence="1 2">
    <name type="scientific">Nitrospirillum amazonense</name>
    <dbReference type="NCBI Taxonomy" id="28077"/>
    <lineage>
        <taxon>Bacteria</taxon>
        <taxon>Pseudomonadati</taxon>
        <taxon>Pseudomonadota</taxon>
        <taxon>Alphaproteobacteria</taxon>
        <taxon>Rhodospirillales</taxon>
        <taxon>Azospirillaceae</taxon>
        <taxon>Nitrospirillum</taxon>
    </lineage>
</organism>
<protein>
    <submittedName>
        <fullName evidence="1">Uncharacterized protein</fullName>
    </submittedName>
</protein>
<dbReference type="AlphaFoldDB" id="A0A560H4D7"/>
<dbReference type="Proteomes" id="UP000315751">
    <property type="component" value="Unassembled WGS sequence"/>
</dbReference>
<gene>
    <name evidence="1" type="ORF">FBZ90_10845</name>
</gene>
<dbReference type="RefSeq" id="WP_145733331.1">
    <property type="nucleotide sequence ID" value="NZ_VITR01000008.1"/>
</dbReference>
<name>A0A560H4D7_9PROT</name>
<evidence type="ECO:0000313" key="2">
    <source>
        <dbReference type="Proteomes" id="UP000315751"/>
    </source>
</evidence>
<comment type="caution">
    <text evidence="1">The sequence shown here is derived from an EMBL/GenBank/DDBJ whole genome shotgun (WGS) entry which is preliminary data.</text>
</comment>
<keyword evidence="2" id="KW-1185">Reference proteome</keyword>
<accession>A0A560H4D7</accession>
<dbReference type="OrthoDB" id="7365086at2"/>
<sequence length="309" mass="32111">MPSSIRRPSHRLYGPVSTLLGGRLHLHLSREGVRLDHRPGAWAADRCLADLPLVATAPEADWTAALGSAALGAALAGKRHSGLPLLVTLGDDQVRLFMVPPPRNAQGMRDIRAAAAMRFQMLYGDDPGAWRLACGGAVDRPFLACAMPAALYDTLEVFAGSHGLRLASVAPRFALAWNAVRRRLDGAWLGVVQGRGAHNGGIITLGCVDGHPPDLAAVHRLALPAGPVDAAWLRGQVLTVALRHGLADPGAVALYDDGARRGPSLSAVIAADGPGPGNGGPLIRWIEPGGWPAAGRVLSHLFGTGALAG</sequence>